<dbReference type="Pfam" id="PF00076">
    <property type="entry name" value="RRM_1"/>
    <property type="match status" value="1"/>
</dbReference>
<dbReference type="GO" id="GO:0003729">
    <property type="term" value="F:mRNA binding"/>
    <property type="evidence" value="ECO:0007669"/>
    <property type="project" value="TreeGrafter"/>
</dbReference>
<evidence type="ECO:0000313" key="3">
    <source>
        <dbReference type="EMBL" id="GJN16686.1"/>
    </source>
</evidence>
<dbReference type="GO" id="GO:0005829">
    <property type="term" value="C:cytosol"/>
    <property type="evidence" value="ECO:0007669"/>
    <property type="project" value="TreeGrafter"/>
</dbReference>
<evidence type="ECO:0000313" key="4">
    <source>
        <dbReference type="Proteomes" id="UP001054889"/>
    </source>
</evidence>
<accession>A0AAV5E2F3</accession>
<dbReference type="CDD" id="cd00590">
    <property type="entry name" value="RRM_SF"/>
    <property type="match status" value="1"/>
</dbReference>
<dbReference type="GO" id="GO:1990904">
    <property type="term" value="C:ribonucleoprotein complex"/>
    <property type="evidence" value="ECO:0007669"/>
    <property type="project" value="TreeGrafter"/>
</dbReference>
<sequence length="131" mass="14589">MRTVQMVDEEFKKFGVIKPGGIQVRNRADGFCFGFIEYESQQSMQAAIEASPVRMGEKEVCVEEKRTTTRVVNGVIVTRGENGGGGRFQSGRGVYRGDNFRGRGGGYVNNASYRGSDNFNGRNDDNFKQQE</sequence>
<dbReference type="EMBL" id="BQKI01000073">
    <property type="protein sequence ID" value="GJN16686.1"/>
    <property type="molecule type" value="Genomic_DNA"/>
</dbReference>
<evidence type="ECO:0000259" key="2">
    <source>
        <dbReference type="Pfam" id="PF00076"/>
    </source>
</evidence>
<dbReference type="AlphaFoldDB" id="A0AAV5E2F3"/>
<dbReference type="InterPro" id="IPR000504">
    <property type="entry name" value="RRM_dom"/>
</dbReference>
<reference evidence="3" key="2">
    <citation type="submission" date="2021-12" db="EMBL/GenBank/DDBJ databases">
        <title>Resequencing data analysis of finger millet.</title>
        <authorList>
            <person name="Hatakeyama M."/>
            <person name="Aluri S."/>
            <person name="Balachadran M.T."/>
            <person name="Sivarajan S.R."/>
            <person name="Poveda L."/>
            <person name="Shimizu-Inatsugi R."/>
            <person name="Schlapbach R."/>
            <person name="Sreeman S.M."/>
            <person name="Shimizu K.K."/>
        </authorList>
    </citation>
    <scope>NUCLEOTIDE SEQUENCE</scope>
</reference>
<dbReference type="PANTHER" id="PTHR10693:SF75">
    <property type="entry name" value="NUCLEAR TRANSPORT FACTOR 2"/>
    <property type="match status" value="1"/>
</dbReference>
<dbReference type="SUPFAM" id="SSF54928">
    <property type="entry name" value="RNA-binding domain, RBD"/>
    <property type="match status" value="1"/>
</dbReference>
<feature type="domain" description="RRM" evidence="2">
    <location>
        <begin position="5"/>
        <end position="50"/>
    </location>
</feature>
<reference evidence="3" key="1">
    <citation type="journal article" date="2018" name="DNA Res.">
        <title>Multiple hybrid de novo genome assembly of finger millet, an orphan allotetraploid crop.</title>
        <authorList>
            <person name="Hatakeyama M."/>
            <person name="Aluri S."/>
            <person name="Balachadran M.T."/>
            <person name="Sivarajan S.R."/>
            <person name="Patrignani A."/>
            <person name="Gruter S."/>
            <person name="Poveda L."/>
            <person name="Shimizu-Inatsugi R."/>
            <person name="Baeten J."/>
            <person name="Francoijs K.J."/>
            <person name="Nataraja K.N."/>
            <person name="Reddy Y.A.N."/>
            <person name="Phadnis S."/>
            <person name="Ravikumar R.L."/>
            <person name="Schlapbach R."/>
            <person name="Sreeman S.M."/>
            <person name="Shimizu K.K."/>
        </authorList>
    </citation>
    <scope>NUCLEOTIDE SEQUENCE</scope>
</reference>
<feature type="compositionally biased region" description="Polar residues" evidence="1">
    <location>
        <begin position="109"/>
        <end position="121"/>
    </location>
</feature>
<protein>
    <recommendedName>
        <fullName evidence="2">RRM domain-containing protein</fullName>
    </recommendedName>
</protein>
<gene>
    <name evidence="3" type="primary">gb03705</name>
    <name evidence="3" type="ORF">PR202_gb03705</name>
</gene>
<feature type="compositionally biased region" description="Basic and acidic residues" evidence="1">
    <location>
        <begin position="122"/>
        <end position="131"/>
    </location>
</feature>
<name>A0AAV5E2F3_ELECO</name>
<evidence type="ECO:0000256" key="1">
    <source>
        <dbReference type="SAM" id="MobiDB-lite"/>
    </source>
</evidence>
<dbReference type="Proteomes" id="UP001054889">
    <property type="component" value="Unassembled WGS sequence"/>
</dbReference>
<proteinExistence type="predicted"/>
<dbReference type="InterPro" id="IPR039539">
    <property type="entry name" value="Ras_GTPase_bind_prot"/>
</dbReference>
<dbReference type="Gene3D" id="3.30.70.330">
    <property type="match status" value="1"/>
</dbReference>
<dbReference type="PANTHER" id="PTHR10693">
    <property type="entry name" value="RAS GTPASE-ACTIVATING PROTEIN-BINDING PROTEIN"/>
    <property type="match status" value="1"/>
</dbReference>
<comment type="caution">
    <text evidence="3">The sequence shown here is derived from an EMBL/GenBank/DDBJ whole genome shotgun (WGS) entry which is preliminary data.</text>
</comment>
<organism evidence="3 4">
    <name type="scientific">Eleusine coracana subsp. coracana</name>
    <dbReference type="NCBI Taxonomy" id="191504"/>
    <lineage>
        <taxon>Eukaryota</taxon>
        <taxon>Viridiplantae</taxon>
        <taxon>Streptophyta</taxon>
        <taxon>Embryophyta</taxon>
        <taxon>Tracheophyta</taxon>
        <taxon>Spermatophyta</taxon>
        <taxon>Magnoliopsida</taxon>
        <taxon>Liliopsida</taxon>
        <taxon>Poales</taxon>
        <taxon>Poaceae</taxon>
        <taxon>PACMAD clade</taxon>
        <taxon>Chloridoideae</taxon>
        <taxon>Cynodonteae</taxon>
        <taxon>Eleusininae</taxon>
        <taxon>Eleusine</taxon>
    </lineage>
</organism>
<keyword evidence="4" id="KW-1185">Reference proteome</keyword>
<dbReference type="InterPro" id="IPR012677">
    <property type="entry name" value="Nucleotide-bd_a/b_plait_sf"/>
</dbReference>
<dbReference type="InterPro" id="IPR035979">
    <property type="entry name" value="RBD_domain_sf"/>
</dbReference>
<feature type="region of interest" description="Disordered" evidence="1">
    <location>
        <begin position="102"/>
        <end position="131"/>
    </location>
</feature>